<dbReference type="InterPro" id="IPR011004">
    <property type="entry name" value="Trimer_LpxA-like_sf"/>
</dbReference>
<proteinExistence type="predicted"/>
<name>A0A382JIN3_9ZZZZ</name>
<dbReference type="InterPro" id="IPR050179">
    <property type="entry name" value="Trans_hexapeptide_repeat"/>
</dbReference>
<dbReference type="InterPro" id="IPR018357">
    <property type="entry name" value="Hexapep_transf_CS"/>
</dbReference>
<dbReference type="PANTHER" id="PTHR43300:SF4">
    <property type="entry name" value="ACYL-[ACYL-CARRIER-PROTEIN]--UDP-N-ACETYLGLUCOSAMINE O-ACYLTRANSFERASE"/>
    <property type="match status" value="1"/>
</dbReference>
<dbReference type="Pfam" id="PF00132">
    <property type="entry name" value="Hexapep"/>
    <property type="match status" value="2"/>
</dbReference>
<gene>
    <name evidence="2" type="ORF">METZ01_LOCUS265078</name>
</gene>
<dbReference type="SUPFAM" id="SSF51161">
    <property type="entry name" value="Trimeric LpxA-like enzymes"/>
    <property type="match status" value="1"/>
</dbReference>
<organism evidence="2">
    <name type="scientific">marine metagenome</name>
    <dbReference type="NCBI Taxonomy" id="408172"/>
    <lineage>
        <taxon>unclassified sequences</taxon>
        <taxon>metagenomes</taxon>
        <taxon>ecological metagenomes</taxon>
    </lineage>
</organism>
<reference evidence="2" key="1">
    <citation type="submission" date="2018-05" db="EMBL/GenBank/DDBJ databases">
        <authorList>
            <person name="Lanie J.A."/>
            <person name="Ng W.-L."/>
            <person name="Kazmierczak K.M."/>
            <person name="Andrzejewski T.M."/>
            <person name="Davidsen T.M."/>
            <person name="Wayne K.J."/>
            <person name="Tettelin H."/>
            <person name="Glass J.I."/>
            <person name="Rusch D."/>
            <person name="Podicherti R."/>
            <person name="Tsui H.-C.T."/>
            <person name="Winkler M.E."/>
        </authorList>
    </citation>
    <scope>NUCLEOTIDE SEQUENCE</scope>
</reference>
<dbReference type="InterPro" id="IPR001451">
    <property type="entry name" value="Hexapep"/>
</dbReference>
<dbReference type="PROSITE" id="PS00101">
    <property type="entry name" value="HEXAPEP_TRANSFERASES"/>
    <property type="match status" value="1"/>
</dbReference>
<keyword evidence="1" id="KW-0808">Transferase</keyword>
<dbReference type="PANTHER" id="PTHR43300">
    <property type="entry name" value="ACETYLTRANSFERASE"/>
    <property type="match status" value="1"/>
</dbReference>
<accession>A0A382JIN3</accession>
<evidence type="ECO:0008006" key="3">
    <source>
        <dbReference type="Google" id="ProtNLM"/>
    </source>
</evidence>
<protein>
    <recommendedName>
        <fullName evidence="3">N-acetyltransferase</fullName>
    </recommendedName>
</protein>
<evidence type="ECO:0000256" key="1">
    <source>
        <dbReference type="ARBA" id="ARBA00022679"/>
    </source>
</evidence>
<evidence type="ECO:0000313" key="2">
    <source>
        <dbReference type="EMBL" id="SVC12224.1"/>
    </source>
</evidence>
<dbReference type="CDD" id="cd03358">
    <property type="entry name" value="LbH_WxcM_N_like"/>
    <property type="match status" value="1"/>
</dbReference>
<dbReference type="Gene3D" id="2.160.10.10">
    <property type="entry name" value="Hexapeptide repeat proteins"/>
    <property type="match status" value="1"/>
</dbReference>
<sequence>MPTAHIHPTACVDEPVEIGDDTHIWHFSHVMAGARIGTGCNIGQNVYIDRDVQIGNGCKLQNNVSIYKGVTLEDGVFCGPSMVFTNVVNPRAFIERKTEFRETLVKKGATLGANSTIVCGVTIGAYALIGAGAVVTRDVPDYAMVIGVPARQSGWVSREGHSLQAGPGKEEFTCPESQIRYRLSPGGVLSPSR</sequence>
<dbReference type="EMBL" id="UINC01074735">
    <property type="protein sequence ID" value="SVC12224.1"/>
    <property type="molecule type" value="Genomic_DNA"/>
</dbReference>
<dbReference type="GO" id="GO:0016740">
    <property type="term" value="F:transferase activity"/>
    <property type="evidence" value="ECO:0007669"/>
    <property type="project" value="UniProtKB-KW"/>
</dbReference>
<dbReference type="AlphaFoldDB" id="A0A382JIN3"/>